<evidence type="ECO:0000256" key="1">
    <source>
        <dbReference type="PROSITE-ProRule" id="PRU00169"/>
    </source>
</evidence>
<dbReference type="Pfam" id="PF00072">
    <property type="entry name" value="Response_reg"/>
    <property type="match status" value="1"/>
</dbReference>
<evidence type="ECO:0000313" key="3">
    <source>
        <dbReference type="EMBL" id="KAL3727960.1"/>
    </source>
</evidence>
<dbReference type="PROSITE" id="PS50110">
    <property type="entry name" value="RESPONSE_REGULATORY"/>
    <property type="match status" value="1"/>
</dbReference>
<evidence type="ECO:0000313" key="4">
    <source>
        <dbReference type="Proteomes" id="UP001634007"/>
    </source>
</evidence>
<sequence length="144" mass="15661">MASSSTGIDNGHDNGSDNSGLMRVLIVGDDVLECRVHETLFSKLEVAEEVQTEMATDKEDLDLHLSGSSFDIILMDIDSSLMDGLEVTRELRAKGVRSMIVGLTSRNAEADKAAFMAAGLDECLEKPLTDEKIKSLVETLEKNN</sequence>
<proteinExistence type="predicted"/>
<dbReference type="InterPro" id="IPR052048">
    <property type="entry name" value="ST_Response_Regulator"/>
</dbReference>
<feature type="domain" description="Response regulatory" evidence="2">
    <location>
        <begin position="23"/>
        <end position="141"/>
    </location>
</feature>
<keyword evidence="4" id="KW-1185">Reference proteome</keyword>
<organism evidence="3 4">
    <name type="scientific">Eucalyptus globulus</name>
    <name type="common">Tasmanian blue gum</name>
    <dbReference type="NCBI Taxonomy" id="34317"/>
    <lineage>
        <taxon>Eukaryota</taxon>
        <taxon>Viridiplantae</taxon>
        <taxon>Streptophyta</taxon>
        <taxon>Embryophyta</taxon>
        <taxon>Tracheophyta</taxon>
        <taxon>Spermatophyta</taxon>
        <taxon>Magnoliopsida</taxon>
        <taxon>eudicotyledons</taxon>
        <taxon>Gunneridae</taxon>
        <taxon>Pentapetalae</taxon>
        <taxon>rosids</taxon>
        <taxon>malvids</taxon>
        <taxon>Myrtales</taxon>
        <taxon>Myrtaceae</taxon>
        <taxon>Myrtoideae</taxon>
        <taxon>Eucalypteae</taxon>
        <taxon>Eucalyptus</taxon>
    </lineage>
</organism>
<dbReference type="EMBL" id="JBJKBG010000008">
    <property type="protein sequence ID" value="KAL3727960.1"/>
    <property type="molecule type" value="Genomic_DNA"/>
</dbReference>
<keyword evidence="1" id="KW-0597">Phosphoprotein</keyword>
<reference evidence="3 4" key="1">
    <citation type="submission" date="2024-11" db="EMBL/GenBank/DDBJ databases">
        <title>Chromosome-level genome assembly of Eucalyptus globulus Labill. provides insights into its genome evolution.</title>
        <authorList>
            <person name="Li X."/>
        </authorList>
    </citation>
    <scope>NUCLEOTIDE SEQUENCE [LARGE SCALE GENOMIC DNA]</scope>
    <source>
        <strain evidence="3">CL2024</strain>
        <tissue evidence="3">Fresh tender leaves</tissue>
    </source>
</reference>
<dbReference type="AlphaFoldDB" id="A0ABD3JKD8"/>
<dbReference type="Gene3D" id="3.40.50.2300">
    <property type="match status" value="1"/>
</dbReference>
<evidence type="ECO:0000259" key="2">
    <source>
        <dbReference type="PROSITE" id="PS50110"/>
    </source>
</evidence>
<comment type="caution">
    <text evidence="3">The sequence shown here is derived from an EMBL/GenBank/DDBJ whole genome shotgun (WGS) entry which is preliminary data.</text>
</comment>
<name>A0ABD3JKD8_EUCGL</name>
<protein>
    <recommendedName>
        <fullName evidence="2">Response regulatory domain-containing protein</fullName>
    </recommendedName>
</protein>
<dbReference type="CDD" id="cd17546">
    <property type="entry name" value="REC_hyHK_CKI1_RcsC-like"/>
    <property type="match status" value="1"/>
</dbReference>
<feature type="modified residue" description="4-aspartylphosphate" evidence="1">
    <location>
        <position position="76"/>
    </location>
</feature>
<dbReference type="SUPFAM" id="SSF52172">
    <property type="entry name" value="CheY-like"/>
    <property type="match status" value="1"/>
</dbReference>
<dbReference type="Proteomes" id="UP001634007">
    <property type="component" value="Unassembled WGS sequence"/>
</dbReference>
<dbReference type="InterPro" id="IPR011006">
    <property type="entry name" value="CheY-like_superfamily"/>
</dbReference>
<accession>A0ABD3JKD8</accession>
<dbReference type="PANTHER" id="PTHR43228:SF1">
    <property type="entry name" value="TWO-COMPONENT RESPONSE REGULATOR ARR22"/>
    <property type="match status" value="1"/>
</dbReference>
<dbReference type="InterPro" id="IPR001789">
    <property type="entry name" value="Sig_transdc_resp-reg_receiver"/>
</dbReference>
<gene>
    <name evidence="3" type="ORF">ACJRO7_032672</name>
</gene>
<dbReference type="PANTHER" id="PTHR43228">
    <property type="entry name" value="TWO-COMPONENT RESPONSE REGULATOR"/>
    <property type="match status" value="1"/>
</dbReference>
<dbReference type="SMART" id="SM00448">
    <property type="entry name" value="REC"/>
    <property type="match status" value="1"/>
</dbReference>